<proteinExistence type="predicted"/>
<organism evidence="3">
    <name type="scientific">Wuchereria bancrofti</name>
    <dbReference type="NCBI Taxonomy" id="6293"/>
    <lineage>
        <taxon>Eukaryota</taxon>
        <taxon>Metazoa</taxon>
        <taxon>Ecdysozoa</taxon>
        <taxon>Nematoda</taxon>
        <taxon>Chromadorea</taxon>
        <taxon>Rhabditida</taxon>
        <taxon>Spirurina</taxon>
        <taxon>Spiruromorpha</taxon>
        <taxon>Filarioidea</taxon>
        <taxon>Onchocercidae</taxon>
        <taxon>Wuchereria</taxon>
    </lineage>
</organism>
<feature type="chain" id="PRO_5009605246" evidence="1">
    <location>
        <begin position="27"/>
        <end position="112"/>
    </location>
</feature>
<evidence type="ECO:0000313" key="3">
    <source>
        <dbReference type="WBParaSite" id="maker-PairedContig_5700-snap-gene-0.2-mRNA-1"/>
    </source>
</evidence>
<dbReference type="WBParaSite" id="maker-PairedContig_4156-snap-gene-0.8-mRNA-1">
    <property type="protein sequence ID" value="maker-PairedContig_4156-snap-gene-0.8-mRNA-1"/>
    <property type="gene ID" value="maker-PairedContig_4156-snap-gene-0.8"/>
</dbReference>
<accession>A0A1I8EX70</accession>
<sequence length="112" mass="12698">MMIVFTSQILSLLSVSLLILLRETNSATVTMLVKLGSTVDIHFGDNVKAVEAEKMIVKDDKLTDFAREKFGNRIKWYNGKMTIKNIRSSDLSTFFYHSYGKPMALSLEEESV</sequence>
<evidence type="ECO:0000313" key="2">
    <source>
        <dbReference type="WBParaSite" id="maker-PairedContig_4156-snap-gene-0.8-mRNA-1"/>
    </source>
</evidence>
<reference evidence="2 3" key="1">
    <citation type="submission" date="2016-11" db="UniProtKB">
        <authorList>
            <consortium name="WormBaseParasite"/>
        </authorList>
    </citation>
    <scope>IDENTIFICATION</scope>
    <source>
        <strain evidence="2 3">pt0022</strain>
    </source>
</reference>
<dbReference type="WBParaSite" id="maker-PairedContig_5700-snap-gene-0.2-mRNA-1">
    <property type="protein sequence ID" value="maker-PairedContig_5700-snap-gene-0.2-mRNA-1"/>
    <property type="gene ID" value="maker-PairedContig_5700-snap-gene-0.2"/>
</dbReference>
<dbReference type="AlphaFoldDB" id="A0A1I8EX70"/>
<name>A0A1I8EX70_WUCBA</name>
<protein>
    <submittedName>
        <fullName evidence="2 3">Uncharacterized protein</fullName>
    </submittedName>
</protein>
<feature type="signal peptide" evidence="1">
    <location>
        <begin position="1"/>
        <end position="26"/>
    </location>
</feature>
<evidence type="ECO:0000256" key="1">
    <source>
        <dbReference type="SAM" id="SignalP"/>
    </source>
</evidence>
<keyword evidence="1" id="KW-0732">Signal</keyword>